<dbReference type="EC" id="3.1.1.3" evidence="4 12"/>
<sequence>MLRIGIFLLFLLCTARGSEVCYDRVGCFTDDIPWSGTAERPIYRLPWSPEQIGTQFFLYTKENSNNYQISAVNSATIGSSNFKTSRKTRFVVHGFIDEGEEGWPADLCKVRTTGKSCP</sequence>
<keyword evidence="9 12" id="KW-1015">Disulfide bond</keyword>
<evidence type="ECO:0000313" key="15">
    <source>
        <dbReference type="Proteomes" id="UP000001645"/>
    </source>
</evidence>
<feature type="signal peptide" evidence="12">
    <location>
        <begin position="1"/>
        <end position="17"/>
    </location>
</feature>
<keyword evidence="12" id="KW-0732">Signal</keyword>
<comment type="subcellular location">
    <subcellularLocation>
        <location evidence="1 12">Secreted</location>
    </subcellularLocation>
</comment>
<feature type="domain" description="Lipase" evidence="13">
    <location>
        <begin position="19"/>
        <end position="110"/>
    </location>
</feature>
<reference evidence="14 15" key="1">
    <citation type="journal article" date="2010" name="PLoS Biol.">
        <title>Multi-platform next-generation sequencing of the domestic turkey (Meleagris gallopavo): genome assembly and analysis.</title>
        <authorList>
            <person name="Dalloul R.A."/>
            <person name="Long J.A."/>
            <person name="Zimin A.V."/>
            <person name="Aslam L."/>
            <person name="Beal K."/>
            <person name="Blomberg L.A."/>
            <person name="Bouffard P."/>
            <person name="Burt D.W."/>
            <person name="Crasta O."/>
            <person name="Crooijmans R.P."/>
            <person name="Cooper K."/>
            <person name="Coulombe R.A."/>
            <person name="De S."/>
            <person name="Delany M.E."/>
            <person name="Dodgson J.B."/>
            <person name="Dong J.J."/>
            <person name="Evans C."/>
            <person name="Frederickson K.M."/>
            <person name="Flicek P."/>
            <person name="Florea L."/>
            <person name="Folkerts O."/>
            <person name="Groenen M.A."/>
            <person name="Harkins T.T."/>
            <person name="Herrero J."/>
            <person name="Hoffmann S."/>
            <person name="Megens H.J."/>
            <person name="Jiang A."/>
            <person name="de Jong P."/>
            <person name="Kaiser P."/>
            <person name="Kim H."/>
            <person name="Kim K.W."/>
            <person name="Kim S."/>
            <person name="Langenberger D."/>
            <person name="Lee M.K."/>
            <person name="Lee T."/>
            <person name="Mane S."/>
            <person name="Marcais G."/>
            <person name="Marz M."/>
            <person name="McElroy A.P."/>
            <person name="Modise T."/>
            <person name="Nefedov M."/>
            <person name="Notredame C."/>
            <person name="Paton I.R."/>
            <person name="Payne W.S."/>
            <person name="Pertea G."/>
            <person name="Prickett D."/>
            <person name="Puiu D."/>
            <person name="Qioa D."/>
            <person name="Raineri E."/>
            <person name="Ruffier M."/>
            <person name="Salzberg S.L."/>
            <person name="Schatz M.C."/>
            <person name="Scheuring C."/>
            <person name="Schmidt C.J."/>
            <person name="Schroeder S."/>
            <person name="Searle S.M."/>
            <person name="Smith E.J."/>
            <person name="Smith J."/>
            <person name="Sonstegard T.S."/>
            <person name="Stadler P.F."/>
            <person name="Tafer H."/>
            <person name="Tu Z.J."/>
            <person name="Van Tassell C.P."/>
            <person name="Vilella A.J."/>
            <person name="Williams K.P."/>
            <person name="Yorke J.A."/>
            <person name="Zhang L."/>
            <person name="Zhang H.B."/>
            <person name="Zhang X."/>
            <person name="Zhang Y."/>
            <person name="Reed K.M."/>
        </authorList>
    </citation>
    <scope>NUCLEOTIDE SEQUENCE [LARGE SCALE GENOMIC DNA]</scope>
</reference>
<evidence type="ECO:0000256" key="1">
    <source>
        <dbReference type="ARBA" id="ARBA00004613"/>
    </source>
</evidence>
<evidence type="ECO:0000256" key="9">
    <source>
        <dbReference type="ARBA" id="ARBA00023157"/>
    </source>
</evidence>
<dbReference type="InParanoid" id="A0A803XYW3"/>
<dbReference type="InterPro" id="IPR002331">
    <property type="entry name" value="Lipase_panc"/>
</dbReference>
<evidence type="ECO:0000256" key="12">
    <source>
        <dbReference type="RuleBase" id="RU362046"/>
    </source>
</evidence>
<dbReference type="GeneTree" id="ENSGT00940000155139"/>
<keyword evidence="8 12" id="KW-0443">Lipid metabolism</keyword>
<evidence type="ECO:0000256" key="10">
    <source>
        <dbReference type="ARBA" id="ARBA00023369"/>
    </source>
</evidence>
<dbReference type="PANTHER" id="PTHR11610:SF165">
    <property type="entry name" value="PANCREATIC LIPASE-RELATED PROTEIN 2"/>
    <property type="match status" value="1"/>
</dbReference>
<keyword evidence="5 12" id="KW-0964">Secreted</keyword>
<dbReference type="Ensembl" id="ENSMGAT00000029135.1">
    <property type="protein sequence ID" value="ENSMGAP00000024709.1"/>
    <property type="gene ID" value="ENSMGAG00000021118.1"/>
</dbReference>
<dbReference type="InterPro" id="IPR013818">
    <property type="entry name" value="Lipase"/>
</dbReference>
<dbReference type="GO" id="GO:0004465">
    <property type="term" value="F:lipoprotein lipase activity"/>
    <property type="evidence" value="ECO:0007669"/>
    <property type="project" value="TreeGrafter"/>
</dbReference>
<accession>A0A803XYW3</accession>
<name>A0A803XYW3_MELGA</name>
<dbReference type="GO" id="GO:0005615">
    <property type="term" value="C:extracellular space"/>
    <property type="evidence" value="ECO:0007669"/>
    <property type="project" value="TreeGrafter"/>
</dbReference>
<dbReference type="Proteomes" id="UP000001645">
    <property type="component" value="Chromosome 8"/>
</dbReference>
<organism evidence="14 15">
    <name type="scientific">Meleagris gallopavo</name>
    <name type="common">Wild turkey</name>
    <dbReference type="NCBI Taxonomy" id="9103"/>
    <lineage>
        <taxon>Eukaryota</taxon>
        <taxon>Metazoa</taxon>
        <taxon>Chordata</taxon>
        <taxon>Craniata</taxon>
        <taxon>Vertebrata</taxon>
        <taxon>Euteleostomi</taxon>
        <taxon>Archelosauria</taxon>
        <taxon>Archosauria</taxon>
        <taxon>Dinosauria</taxon>
        <taxon>Saurischia</taxon>
        <taxon>Theropoda</taxon>
        <taxon>Coelurosauria</taxon>
        <taxon>Aves</taxon>
        <taxon>Neognathae</taxon>
        <taxon>Galloanserae</taxon>
        <taxon>Galliformes</taxon>
        <taxon>Phasianidae</taxon>
        <taxon>Meleagridinae</taxon>
        <taxon>Meleagris</taxon>
    </lineage>
</organism>
<proteinExistence type="inferred from homology"/>
<comment type="pathway">
    <text evidence="2">Lipid metabolism.</text>
</comment>
<evidence type="ECO:0000256" key="2">
    <source>
        <dbReference type="ARBA" id="ARBA00005189"/>
    </source>
</evidence>
<evidence type="ECO:0000256" key="7">
    <source>
        <dbReference type="ARBA" id="ARBA00022963"/>
    </source>
</evidence>
<dbReference type="SUPFAM" id="SSF53474">
    <property type="entry name" value="alpha/beta-Hydrolases"/>
    <property type="match status" value="1"/>
</dbReference>
<dbReference type="Pfam" id="PF00151">
    <property type="entry name" value="Lipase"/>
    <property type="match status" value="1"/>
</dbReference>
<evidence type="ECO:0000256" key="11">
    <source>
        <dbReference type="RuleBase" id="RU004262"/>
    </source>
</evidence>
<comment type="catalytic activity">
    <reaction evidence="10">
        <text>a triacylglycerol + H2O = a diacylglycerol + a fatty acid + H(+)</text>
        <dbReference type="Rhea" id="RHEA:12044"/>
        <dbReference type="ChEBI" id="CHEBI:15377"/>
        <dbReference type="ChEBI" id="CHEBI:15378"/>
        <dbReference type="ChEBI" id="CHEBI:17855"/>
        <dbReference type="ChEBI" id="CHEBI:18035"/>
        <dbReference type="ChEBI" id="CHEBI:28868"/>
        <dbReference type="EC" id="3.1.1.3"/>
    </reaction>
    <physiologicalReaction direction="left-to-right" evidence="10">
        <dbReference type="Rhea" id="RHEA:12045"/>
    </physiologicalReaction>
</comment>
<keyword evidence="7 12" id="KW-0442">Lipid degradation</keyword>
<reference evidence="14" key="3">
    <citation type="submission" date="2025-09" db="UniProtKB">
        <authorList>
            <consortium name="Ensembl"/>
        </authorList>
    </citation>
    <scope>IDENTIFICATION</scope>
</reference>
<reference evidence="14" key="2">
    <citation type="submission" date="2025-08" db="UniProtKB">
        <authorList>
            <consortium name="Ensembl"/>
        </authorList>
    </citation>
    <scope>IDENTIFICATION</scope>
</reference>
<dbReference type="GO" id="GO:0016042">
    <property type="term" value="P:lipid catabolic process"/>
    <property type="evidence" value="ECO:0007669"/>
    <property type="project" value="UniProtKB-KW"/>
</dbReference>
<dbReference type="PRINTS" id="PR00821">
    <property type="entry name" value="TAGLIPASE"/>
</dbReference>
<dbReference type="PRINTS" id="PR00823">
    <property type="entry name" value="PANCLIPASE"/>
</dbReference>
<feature type="chain" id="PRO_5033095628" description="Triacylglycerol lipase" evidence="12">
    <location>
        <begin position="18"/>
        <end position="118"/>
    </location>
</feature>
<dbReference type="PANTHER" id="PTHR11610">
    <property type="entry name" value="LIPASE"/>
    <property type="match status" value="1"/>
</dbReference>
<evidence type="ECO:0000256" key="6">
    <source>
        <dbReference type="ARBA" id="ARBA00022801"/>
    </source>
</evidence>
<evidence type="ECO:0000259" key="13">
    <source>
        <dbReference type="Pfam" id="PF00151"/>
    </source>
</evidence>
<evidence type="ECO:0000256" key="5">
    <source>
        <dbReference type="ARBA" id="ARBA00022525"/>
    </source>
</evidence>
<keyword evidence="6" id="KW-0378">Hydrolase</keyword>
<protein>
    <recommendedName>
        <fullName evidence="4 12">Triacylglycerol lipase</fullName>
        <ecNumber evidence="4 12">3.1.1.3</ecNumber>
    </recommendedName>
    <alternativeName>
        <fullName evidence="12">Pancreatic lipase</fullName>
    </alternativeName>
</protein>
<keyword evidence="15" id="KW-1185">Reference proteome</keyword>
<dbReference type="InterPro" id="IPR000734">
    <property type="entry name" value="TAG_lipase"/>
</dbReference>
<dbReference type="InterPro" id="IPR029058">
    <property type="entry name" value="AB_hydrolase_fold"/>
</dbReference>
<evidence type="ECO:0000313" key="14">
    <source>
        <dbReference type="Ensembl" id="ENSMGAP00000024709.1"/>
    </source>
</evidence>
<dbReference type="AlphaFoldDB" id="A0A803XYW3"/>
<dbReference type="Gene3D" id="3.40.50.1820">
    <property type="entry name" value="alpha/beta hydrolase"/>
    <property type="match status" value="1"/>
</dbReference>
<evidence type="ECO:0000256" key="8">
    <source>
        <dbReference type="ARBA" id="ARBA00023098"/>
    </source>
</evidence>
<evidence type="ECO:0000256" key="4">
    <source>
        <dbReference type="ARBA" id="ARBA00013279"/>
    </source>
</evidence>
<evidence type="ECO:0000256" key="3">
    <source>
        <dbReference type="ARBA" id="ARBA00010701"/>
    </source>
</evidence>
<comment type="similarity">
    <text evidence="3 11">Belongs to the AB hydrolase superfamily. Lipase family.</text>
</comment>